<dbReference type="InterPro" id="IPR050114">
    <property type="entry name" value="UPF0173_UPF0282_UlaG_hydrolase"/>
</dbReference>
<protein>
    <submittedName>
        <fullName evidence="3">MBL fold metallo-hydrolase</fullName>
    </submittedName>
</protein>
<reference evidence="3" key="1">
    <citation type="journal article" date="2021" name="PeerJ">
        <title>Extensive microbial diversity within the chicken gut microbiome revealed by metagenomics and culture.</title>
        <authorList>
            <person name="Gilroy R."/>
            <person name="Ravi A."/>
            <person name="Getino M."/>
            <person name="Pursley I."/>
            <person name="Horton D.L."/>
            <person name="Alikhan N.F."/>
            <person name="Baker D."/>
            <person name="Gharbi K."/>
            <person name="Hall N."/>
            <person name="Watson M."/>
            <person name="Adriaenssens E.M."/>
            <person name="Foster-Nyarko E."/>
            <person name="Jarju S."/>
            <person name="Secka A."/>
            <person name="Antonio M."/>
            <person name="Oren A."/>
            <person name="Chaudhuri R.R."/>
            <person name="La Ragione R."/>
            <person name="Hildebrand F."/>
            <person name="Pallen M.J."/>
        </authorList>
    </citation>
    <scope>NUCLEOTIDE SEQUENCE</scope>
    <source>
        <strain evidence="3">ChiSjej1B19-5720</strain>
    </source>
</reference>
<dbReference type="PANTHER" id="PTHR43546">
    <property type="entry name" value="UPF0173 METAL-DEPENDENT HYDROLASE MJ1163-RELATED"/>
    <property type="match status" value="1"/>
</dbReference>
<dbReference type="SUPFAM" id="SSF56281">
    <property type="entry name" value="Metallo-hydrolase/oxidoreductase"/>
    <property type="match status" value="1"/>
</dbReference>
<dbReference type="AlphaFoldDB" id="A0A9D2RY24"/>
<reference evidence="3" key="2">
    <citation type="submission" date="2021-04" db="EMBL/GenBank/DDBJ databases">
        <authorList>
            <person name="Gilroy R."/>
        </authorList>
    </citation>
    <scope>NUCLEOTIDE SEQUENCE</scope>
    <source>
        <strain evidence="3">ChiSjej1B19-5720</strain>
    </source>
</reference>
<dbReference type="PANTHER" id="PTHR43546:SF9">
    <property type="entry name" value="L-ASCORBATE-6-PHOSPHATE LACTONASE ULAG-RELATED"/>
    <property type="match status" value="1"/>
</dbReference>
<dbReference type="Proteomes" id="UP000823842">
    <property type="component" value="Unassembled WGS sequence"/>
</dbReference>
<name>A0A9D2RY24_9FIRM</name>
<evidence type="ECO:0000259" key="2">
    <source>
        <dbReference type="Pfam" id="PF12706"/>
    </source>
</evidence>
<sequence length="273" mass="31314">MKKDFILNTKLTENQAAIFYLGQEGILLKYHEQYLLIDPYLSDYVDRHCSTETLKWIRRYPAPIDPKELDFIDYVLCTHDHYDHCDPYTLQAIARAGAHTVFLAPKPITSVLCSYGIPEDRIQGVTADTRIELGEFGLLPIPAAHEELHKDENGDYKELGYKVFLDRLSLYHAGDCCIYDGLAKRLMGIDVLMAPVNGRGYYKLREDIIGNMTVEEAILLARETHAGLLIPMHYDLYQVNCINPAFFVDSLFSINPSQPFHMFTPGERYILSW</sequence>
<proteinExistence type="predicted"/>
<dbReference type="Gene3D" id="3.60.15.10">
    <property type="entry name" value="Ribonuclease Z/Hydroxyacylglutathione hydrolase-like"/>
    <property type="match status" value="1"/>
</dbReference>
<gene>
    <name evidence="3" type="ORF">IAA06_16280</name>
</gene>
<accession>A0A9D2RY24</accession>
<evidence type="ECO:0000313" key="3">
    <source>
        <dbReference type="EMBL" id="HJB30331.1"/>
    </source>
</evidence>
<evidence type="ECO:0000313" key="4">
    <source>
        <dbReference type="Proteomes" id="UP000823842"/>
    </source>
</evidence>
<dbReference type="EMBL" id="DWYZ01000308">
    <property type="protein sequence ID" value="HJB30331.1"/>
    <property type="molecule type" value="Genomic_DNA"/>
</dbReference>
<organism evidence="3 4">
    <name type="scientific">Candidatus Blautia faecavium</name>
    <dbReference type="NCBI Taxonomy" id="2838487"/>
    <lineage>
        <taxon>Bacteria</taxon>
        <taxon>Bacillati</taxon>
        <taxon>Bacillota</taxon>
        <taxon>Clostridia</taxon>
        <taxon>Lachnospirales</taxon>
        <taxon>Lachnospiraceae</taxon>
        <taxon>Blautia</taxon>
    </lineage>
</organism>
<dbReference type="InterPro" id="IPR001279">
    <property type="entry name" value="Metallo-B-lactamas"/>
</dbReference>
<comment type="caution">
    <text evidence="3">The sequence shown here is derived from an EMBL/GenBank/DDBJ whole genome shotgun (WGS) entry which is preliminary data.</text>
</comment>
<keyword evidence="1" id="KW-0378">Hydrolase</keyword>
<dbReference type="Pfam" id="PF12706">
    <property type="entry name" value="Lactamase_B_2"/>
    <property type="match status" value="1"/>
</dbReference>
<dbReference type="InterPro" id="IPR036866">
    <property type="entry name" value="RibonucZ/Hydroxyglut_hydro"/>
</dbReference>
<evidence type="ECO:0000256" key="1">
    <source>
        <dbReference type="ARBA" id="ARBA00022801"/>
    </source>
</evidence>
<dbReference type="GO" id="GO:0016787">
    <property type="term" value="F:hydrolase activity"/>
    <property type="evidence" value="ECO:0007669"/>
    <property type="project" value="UniProtKB-KW"/>
</dbReference>
<feature type="domain" description="Metallo-beta-lactamase" evidence="2">
    <location>
        <begin position="35"/>
        <end position="234"/>
    </location>
</feature>